<feature type="disulfide bond" description="Redox-active" evidence="8">
    <location>
        <begin position="30"/>
        <end position="33"/>
    </location>
</feature>
<evidence type="ECO:0000256" key="5">
    <source>
        <dbReference type="ARBA" id="ARBA00023157"/>
    </source>
</evidence>
<evidence type="ECO:0000313" key="11">
    <source>
        <dbReference type="Proteomes" id="UP000199612"/>
    </source>
</evidence>
<keyword evidence="6 8" id="KW-0676">Redox-active center</keyword>
<comment type="similarity">
    <text evidence="1 7">Belongs to the thioredoxin family.</text>
</comment>
<dbReference type="PROSITE" id="PS00194">
    <property type="entry name" value="THIOREDOXIN_1"/>
    <property type="match status" value="1"/>
</dbReference>
<dbReference type="CDD" id="cd02947">
    <property type="entry name" value="TRX_family"/>
    <property type="match status" value="1"/>
</dbReference>
<evidence type="ECO:0000313" key="10">
    <source>
        <dbReference type="EMBL" id="SFC69670.1"/>
    </source>
</evidence>
<dbReference type="GO" id="GO:0015035">
    <property type="term" value="F:protein-disulfide reductase activity"/>
    <property type="evidence" value="ECO:0007669"/>
    <property type="project" value="InterPro"/>
</dbReference>
<evidence type="ECO:0000256" key="7">
    <source>
        <dbReference type="PIRNR" id="PIRNR000077"/>
    </source>
</evidence>
<evidence type="ECO:0000259" key="9">
    <source>
        <dbReference type="PROSITE" id="PS51352"/>
    </source>
</evidence>
<evidence type="ECO:0000256" key="6">
    <source>
        <dbReference type="ARBA" id="ARBA00023284"/>
    </source>
</evidence>
<dbReference type="PIRSF" id="PIRSF000077">
    <property type="entry name" value="Thioredoxin"/>
    <property type="match status" value="1"/>
</dbReference>
<protein>
    <recommendedName>
        <fullName evidence="2 7">Thioredoxin</fullName>
    </recommendedName>
</protein>
<dbReference type="GO" id="GO:0005737">
    <property type="term" value="C:cytoplasm"/>
    <property type="evidence" value="ECO:0007669"/>
    <property type="project" value="TreeGrafter"/>
</dbReference>
<keyword evidence="4" id="KW-0249">Electron transport</keyword>
<evidence type="ECO:0000256" key="8">
    <source>
        <dbReference type="PIRSR" id="PIRSR000077-4"/>
    </source>
</evidence>
<keyword evidence="5 8" id="KW-1015">Disulfide bond</keyword>
<dbReference type="SUPFAM" id="SSF52833">
    <property type="entry name" value="Thioredoxin-like"/>
    <property type="match status" value="1"/>
</dbReference>
<keyword evidence="11" id="KW-1185">Reference proteome</keyword>
<dbReference type="AlphaFoldDB" id="A0A1I1LJK9"/>
<reference evidence="11" key="1">
    <citation type="submission" date="2016-10" db="EMBL/GenBank/DDBJ databases">
        <authorList>
            <person name="Varghese N."/>
            <person name="Submissions S."/>
        </authorList>
    </citation>
    <scope>NUCLEOTIDE SEQUENCE [LARGE SCALE GENOMIC DNA]</scope>
    <source>
        <strain evidence="11">DSM 23664</strain>
    </source>
</reference>
<dbReference type="InterPro" id="IPR013766">
    <property type="entry name" value="Thioredoxin_domain"/>
</dbReference>
<keyword evidence="3" id="KW-0813">Transport</keyword>
<dbReference type="OrthoDB" id="9790390at2"/>
<feature type="domain" description="Thioredoxin" evidence="9">
    <location>
        <begin position="1"/>
        <end position="106"/>
    </location>
</feature>
<dbReference type="PANTHER" id="PTHR45663:SF11">
    <property type="entry name" value="GEO12009P1"/>
    <property type="match status" value="1"/>
</dbReference>
<dbReference type="Pfam" id="PF00085">
    <property type="entry name" value="Thioredoxin"/>
    <property type="match status" value="1"/>
</dbReference>
<dbReference type="EMBL" id="FOLT01000019">
    <property type="protein sequence ID" value="SFC69670.1"/>
    <property type="molecule type" value="Genomic_DNA"/>
</dbReference>
<dbReference type="InterPro" id="IPR036249">
    <property type="entry name" value="Thioredoxin-like_sf"/>
</dbReference>
<organism evidence="10 11">
    <name type="scientific">Alkalibacterium subtropicum</name>
    <dbReference type="NCBI Taxonomy" id="753702"/>
    <lineage>
        <taxon>Bacteria</taxon>
        <taxon>Bacillati</taxon>
        <taxon>Bacillota</taxon>
        <taxon>Bacilli</taxon>
        <taxon>Lactobacillales</taxon>
        <taxon>Carnobacteriaceae</taxon>
        <taxon>Alkalibacterium</taxon>
    </lineage>
</organism>
<dbReference type="Proteomes" id="UP000199612">
    <property type="component" value="Unassembled WGS sequence"/>
</dbReference>
<dbReference type="STRING" id="753702.SAMN04488102_11928"/>
<dbReference type="Gene3D" id="3.40.30.10">
    <property type="entry name" value="Glutaredoxin"/>
    <property type="match status" value="1"/>
</dbReference>
<evidence type="ECO:0000256" key="1">
    <source>
        <dbReference type="ARBA" id="ARBA00008987"/>
    </source>
</evidence>
<evidence type="ECO:0000256" key="2">
    <source>
        <dbReference type="ARBA" id="ARBA00020570"/>
    </source>
</evidence>
<dbReference type="InterPro" id="IPR017937">
    <property type="entry name" value="Thioredoxin_CS"/>
</dbReference>
<gene>
    <name evidence="10" type="ORF">SAMN04488102_11928</name>
</gene>
<dbReference type="PROSITE" id="PS51352">
    <property type="entry name" value="THIOREDOXIN_2"/>
    <property type="match status" value="1"/>
</dbReference>
<sequence>MMKVTVTEKNFSDMLKSSQPLLLHFWSDFCGPCKVQSRVLGQMDDKYRDAVLVGDINTQNHPDLTEAFGIRSTPTVLVFYEGKLLARLTGVHTLNKIEEIISKEGVLD</sequence>
<evidence type="ECO:0000256" key="3">
    <source>
        <dbReference type="ARBA" id="ARBA00022448"/>
    </source>
</evidence>
<dbReference type="PANTHER" id="PTHR45663">
    <property type="entry name" value="GEO12009P1"/>
    <property type="match status" value="1"/>
</dbReference>
<evidence type="ECO:0000256" key="4">
    <source>
        <dbReference type="ARBA" id="ARBA00022982"/>
    </source>
</evidence>
<name>A0A1I1LJK9_9LACT</name>
<accession>A0A1I1LJK9</accession>
<dbReference type="InterPro" id="IPR005746">
    <property type="entry name" value="Thioredoxin"/>
</dbReference>
<proteinExistence type="inferred from homology"/>
<dbReference type="RefSeq" id="WP_091531664.1">
    <property type="nucleotide sequence ID" value="NZ_FOLT01000019.1"/>
</dbReference>